<feature type="compositionally biased region" description="Acidic residues" evidence="1">
    <location>
        <begin position="804"/>
        <end position="849"/>
    </location>
</feature>
<feature type="region of interest" description="Disordered" evidence="1">
    <location>
        <begin position="802"/>
        <end position="849"/>
    </location>
</feature>
<dbReference type="EMBL" id="PDXF01000092">
    <property type="protein sequence ID" value="RYN89093.1"/>
    <property type="molecule type" value="Genomic_DNA"/>
</dbReference>
<dbReference type="Proteomes" id="UP000292340">
    <property type="component" value="Unassembled WGS sequence"/>
</dbReference>
<gene>
    <name evidence="2" type="ORF">AA0115_g8770</name>
    <name evidence="3" type="ORF">AA0119_g11685</name>
</gene>
<evidence type="ECO:0000313" key="4">
    <source>
        <dbReference type="Proteomes" id="UP000292340"/>
    </source>
</evidence>
<name>A0A4V1X3I0_9PLEO</name>
<dbReference type="AlphaFoldDB" id="A0A4V1X3I0"/>
<comment type="caution">
    <text evidence="2">The sequence shown here is derived from an EMBL/GenBank/DDBJ whole genome shotgun (WGS) entry which is preliminary data.</text>
</comment>
<sequence length="849" mass="95296">MSGAFETAAGAFAVVGVVDVVLRTGREIFAFLSEVKDAPSNIEKLLNSINDTVQLSQAAKACLKSLDTGHSSLPKAETVLSLESAIKALNRELQSLKGTTAKFRGSKTWSRVKYVLNDAKVDKAIRNLESNKLLLSGALTLACNELSARGQVETVQSITSLSTTLCTKVDTQTQEIKQKLDAHHQSILAMHTNQERKIVSTLKAQHSSQSKQNADANRKLLSRLSSASLEVIARQKELRRLAKQNSRHNLTVDKRVALSTQTATRQHEDTKESISILTSEIMQLRKSLGIRAAQPIQYHRNILFFGEHRDMIMAYLLPLQSDLDVALESLIVDHGQEISVDHVHWLQMEFRRLIASAAQESATRFPESTATSIDEWCYPLESNSSSSKMSVEQQLQRPYSGHQEESLHANRTAVMPRSHVTSSNQMWSTNTPSGDVYISLPPAQSAGGHDQTGTEVGLSCMITQNRSTFAVNARFRRVSDGTSQPKVQTQLSVFNRVEGVYDVYWQLFRRGTIAEIDFAYRNGTISPFHVDEQGSNYYFNTAIREVRVDALVYLYTHGIRTSQIIHALDPNKSKIFLNNFLLFSEHQVTHNPKMRELIEHISEEVGFSATTFANVALTLSIQAYARRDWGKAWPLFVTCIETLQKERPDLLNGLSAEWLNGDNTMHNRIWEYVPPQQLLSLLFTAGADNEKTYTGGRNAITYFMFLRLGRTVQTNPNAHFRTDADFLSALIACNVSRTGAFVEAQLSSCCDEWCEALRPHGNDIADAVDEGHASLLLEAYEDRWKVNIGGIIKRKSKRTGYYYTDDEDDDENDDWDDDDWDDDDWDDDDGDDDDGDDDDTDTVENSDNN</sequence>
<reference evidence="2" key="1">
    <citation type="submission" date="2017-10" db="EMBL/GenBank/DDBJ databases">
        <authorList>
            <person name="Armitage A.D."/>
            <person name="Barbara D.J."/>
            <person name="Woodhall J.W."/>
            <person name="Sreenivasaprasad S."/>
            <person name="Lane C.R."/>
            <person name="Clarkson J.P."/>
            <person name="Harrison R.J."/>
        </authorList>
    </citation>
    <scope>NUCLEOTIDE SEQUENCE</scope>
    <source>
        <strain evidence="2">FERA 1164</strain>
        <strain evidence="3">FERA 635</strain>
    </source>
</reference>
<evidence type="ECO:0000313" key="2">
    <source>
        <dbReference type="EMBL" id="RYN23249.1"/>
    </source>
</evidence>
<dbReference type="EMBL" id="PDXB01000025">
    <property type="protein sequence ID" value="RYN23249.1"/>
    <property type="molecule type" value="Genomic_DNA"/>
</dbReference>
<protein>
    <recommendedName>
        <fullName evidence="6">Fungal N-terminal domain-containing protein</fullName>
    </recommendedName>
</protein>
<accession>A0A4V1X3I0</accession>
<evidence type="ECO:0000256" key="1">
    <source>
        <dbReference type="SAM" id="MobiDB-lite"/>
    </source>
</evidence>
<evidence type="ECO:0008006" key="6">
    <source>
        <dbReference type="Google" id="ProtNLM"/>
    </source>
</evidence>
<proteinExistence type="predicted"/>
<reference evidence="2" key="2">
    <citation type="journal article" date="2019" name="bioRxiv">
        <title>Genomics, evolutionary history and diagnostics of the Alternaria alternata species group including apple and Asian pear pathotypes.</title>
        <authorList>
            <person name="Armitage A.D."/>
            <person name="Cockerton H.M."/>
            <person name="Sreenivasaprasad S."/>
            <person name="Woodhall J.W."/>
            <person name="Lane C.R."/>
            <person name="Harrison R.J."/>
            <person name="Clarkson J.P."/>
        </authorList>
    </citation>
    <scope>NUCLEOTIDE SEQUENCE</scope>
    <source>
        <strain evidence="2">FERA 1164</strain>
        <strain evidence="3">FERA 635</strain>
    </source>
</reference>
<evidence type="ECO:0000313" key="3">
    <source>
        <dbReference type="EMBL" id="RYN89093.1"/>
    </source>
</evidence>
<dbReference type="OrthoDB" id="3800086at2759"/>
<organism evidence="2 4">
    <name type="scientific">Alternaria tenuissima</name>
    <dbReference type="NCBI Taxonomy" id="119927"/>
    <lineage>
        <taxon>Eukaryota</taxon>
        <taxon>Fungi</taxon>
        <taxon>Dikarya</taxon>
        <taxon>Ascomycota</taxon>
        <taxon>Pezizomycotina</taxon>
        <taxon>Dothideomycetes</taxon>
        <taxon>Pleosporomycetidae</taxon>
        <taxon>Pleosporales</taxon>
        <taxon>Pleosporineae</taxon>
        <taxon>Pleosporaceae</taxon>
        <taxon>Alternaria</taxon>
        <taxon>Alternaria sect. Alternaria</taxon>
        <taxon>Alternaria alternata complex</taxon>
    </lineage>
</organism>
<evidence type="ECO:0000313" key="5">
    <source>
        <dbReference type="Proteomes" id="UP000293195"/>
    </source>
</evidence>
<keyword evidence="5" id="KW-1185">Reference proteome</keyword>
<dbReference type="Proteomes" id="UP000293195">
    <property type="component" value="Unassembled WGS sequence"/>
</dbReference>